<evidence type="ECO:0000259" key="1">
    <source>
        <dbReference type="PROSITE" id="PS50800"/>
    </source>
</evidence>
<dbReference type="Gene3D" id="1.10.720.30">
    <property type="entry name" value="SAP domain"/>
    <property type="match status" value="1"/>
</dbReference>
<reference evidence="2" key="1">
    <citation type="journal article" date="2017" name="Science">
        <title>Giant viruses with an expanded complement of translation system components.</title>
        <authorList>
            <person name="Schulz F."/>
            <person name="Yutin N."/>
            <person name="Ivanova N.N."/>
            <person name="Ortega D.R."/>
            <person name="Lee T.K."/>
            <person name="Vierheilig J."/>
            <person name="Daims H."/>
            <person name="Horn M."/>
            <person name="Wagner M."/>
            <person name="Jensen G.J."/>
            <person name="Kyrpides N.C."/>
            <person name="Koonin E.V."/>
            <person name="Woyke T."/>
        </authorList>
    </citation>
    <scope>NUCLEOTIDE SEQUENCE</scope>
    <source>
        <strain evidence="2">CTV1</strain>
    </source>
</reference>
<accession>A0A1V0S8N0</accession>
<dbReference type="Pfam" id="PF02037">
    <property type="entry name" value="SAP"/>
    <property type="match status" value="1"/>
</dbReference>
<organism evidence="2">
    <name type="scientific">Catovirus CTV1</name>
    <dbReference type="NCBI Taxonomy" id="1977631"/>
    <lineage>
        <taxon>Viruses</taxon>
        <taxon>Varidnaviria</taxon>
        <taxon>Bamfordvirae</taxon>
        <taxon>Nucleocytoviricota</taxon>
        <taxon>Megaviricetes</taxon>
        <taxon>Imitervirales</taxon>
        <taxon>Mimiviridae</taxon>
        <taxon>Klosneuvirinae</taxon>
        <taxon>Catovirus</taxon>
    </lineage>
</organism>
<evidence type="ECO:0000313" key="2">
    <source>
        <dbReference type="EMBL" id="ARF08064.1"/>
    </source>
</evidence>
<dbReference type="PROSITE" id="PS50800">
    <property type="entry name" value="SAP"/>
    <property type="match status" value="1"/>
</dbReference>
<sequence length="187" mass="21724">MNEFMTKYGFKFADNIKPKYKKNNNNSLLGLDNYNNMSYNELKNICKDLSLSSSGKKSVLIARILCYYDLSSLNNNNCEILKDICRGFGFIKSGHKDKLIGEIKKYMKNNFFGGNKIPALTKNKFEDKKDISDNYCYKFKKEYIEPCISDTNIVAFLNNLNNKKLKQLCTFYDFSNHGKKEELVKTL</sequence>
<gene>
    <name evidence="2" type="ORF">Catovirus_1_114</name>
</gene>
<proteinExistence type="predicted"/>
<dbReference type="SMART" id="SM00513">
    <property type="entry name" value="SAP"/>
    <property type="match status" value="2"/>
</dbReference>
<dbReference type="InterPro" id="IPR003034">
    <property type="entry name" value="SAP_dom"/>
</dbReference>
<dbReference type="EMBL" id="KY684083">
    <property type="protein sequence ID" value="ARF08064.1"/>
    <property type="molecule type" value="Genomic_DNA"/>
</dbReference>
<feature type="domain" description="SAP" evidence="1">
    <location>
        <begin position="34"/>
        <end position="68"/>
    </location>
</feature>
<name>A0A1V0S8N0_9VIRU</name>
<protein>
    <recommendedName>
        <fullName evidence="1">SAP domain-containing protein</fullName>
    </recommendedName>
</protein>
<dbReference type="InterPro" id="IPR036361">
    <property type="entry name" value="SAP_dom_sf"/>
</dbReference>
<dbReference type="SUPFAM" id="SSF68906">
    <property type="entry name" value="SAP domain"/>
    <property type="match status" value="1"/>
</dbReference>